<dbReference type="Proteomes" id="UP001327560">
    <property type="component" value="Chromosome 7"/>
</dbReference>
<organism evidence="3 4">
    <name type="scientific">Canna indica</name>
    <name type="common">Indian-shot</name>
    <dbReference type="NCBI Taxonomy" id="4628"/>
    <lineage>
        <taxon>Eukaryota</taxon>
        <taxon>Viridiplantae</taxon>
        <taxon>Streptophyta</taxon>
        <taxon>Embryophyta</taxon>
        <taxon>Tracheophyta</taxon>
        <taxon>Spermatophyta</taxon>
        <taxon>Magnoliopsida</taxon>
        <taxon>Liliopsida</taxon>
        <taxon>Zingiberales</taxon>
        <taxon>Cannaceae</taxon>
        <taxon>Canna</taxon>
    </lineage>
</organism>
<sequence length="868" mass="101302">MMLRPQQFHDEDNDDDDEPFIIVIHGEVGLGKTTLARLIFHHPWVNQHFDHRFWVDMSNFSPFEPTMSIAKEIAKSLLGKPSDHLQQTLQAMWALLYERLNQSRYLLVLDDLNMFLLEQHSWDQLKHILLSMGAPGSAVIIIPADVYYPTFASTLGSCSINYSLKGISKDAWQELFIKHESMQPKQDIITSTFPADILLQFLDRVYSEFNGFPLFAKIMGSIFRYTETSRWRELVDTFSIEKIRENPSYALILFHNIPPKYAQFFLVNYVYDPYVESRTQSRIIQDKQHMLVIEGFLPHSSDTQTKEAFVIDRFTYYYKHFNLSKHQKAFNLQYVCSIRVSQCSRIPQQCCHLCLLVDSNTCAFPTTLCSSRNKKLRTLILDWEEEEMMLPNERCQIKEIPKQLFAKLVHLRVVNLPATMIQRIPNTVGKLLQLRYLSLSQSEIETLPQSLCNLGNLQILNLAHCEKLRNLHILKLCYCTKLQVLPKSVTRLVNLQELDIECCPWLAELPEDVSNMTKLVYLKMMGCVSLTRMPRGIGQLDALYELSGYIVPDDHHESNALMELQGLTNIEQLGLRNLERVTNPEVAQIVQLHEKKMLRHLALHWEYWQNLDDKSIDYETQLQLFQGLQPASGLQKLDIISYMGKRLPSWMTEGFSDFRTLSEVRLINLRQCDSLPPLGQLQFLKLLEISGMDSLSVVGDAFYGETGTFRYLEVLIFSQMLELEKWEKVEREDEMFRLLRNLTLIECPKLKELEVCLRHLRCLAIWFNNRMLWTSSFLEWHNLKSVDSVEIVGCEELTNLPSGIKHFKKLNQLKIIGCSKLVFLPDWLEKFRYLESLYIFDCAADLIIPEHLRIYLESDIRTLKFISH</sequence>
<dbReference type="AlphaFoldDB" id="A0AAQ3KXM2"/>
<dbReference type="PANTHER" id="PTHR47186:SF38">
    <property type="entry name" value="NB-ARC DOMAIN-CONTAINING PROTEIN"/>
    <property type="match status" value="1"/>
</dbReference>
<evidence type="ECO:0000259" key="1">
    <source>
        <dbReference type="Pfam" id="PF00931"/>
    </source>
</evidence>
<dbReference type="GO" id="GO:0043531">
    <property type="term" value="F:ADP binding"/>
    <property type="evidence" value="ECO:0007669"/>
    <property type="project" value="InterPro"/>
</dbReference>
<dbReference type="InterPro" id="IPR001611">
    <property type="entry name" value="Leu-rich_rpt"/>
</dbReference>
<dbReference type="InterPro" id="IPR002182">
    <property type="entry name" value="NB-ARC"/>
</dbReference>
<feature type="domain" description="R13L1/DRL21-like LRR repeat region" evidence="2">
    <location>
        <begin position="561"/>
        <end position="692"/>
    </location>
</feature>
<dbReference type="SUPFAM" id="SSF52540">
    <property type="entry name" value="P-loop containing nucleoside triphosphate hydrolases"/>
    <property type="match status" value="1"/>
</dbReference>
<dbReference type="Pfam" id="PF25019">
    <property type="entry name" value="LRR_R13L1-DRL21"/>
    <property type="match status" value="1"/>
</dbReference>
<dbReference type="InterPro" id="IPR032675">
    <property type="entry name" value="LRR_dom_sf"/>
</dbReference>
<accession>A0AAQ3KXM2</accession>
<evidence type="ECO:0000259" key="2">
    <source>
        <dbReference type="Pfam" id="PF25019"/>
    </source>
</evidence>
<proteinExistence type="predicted"/>
<evidence type="ECO:0000313" key="4">
    <source>
        <dbReference type="Proteomes" id="UP001327560"/>
    </source>
</evidence>
<dbReference type="PRINTS" id="PR00364">
    <property type="entry name" value="DISEASERSIST"/>
</dbReference>
<dbReference type="EMBL" id="CP136896">
    <property type="protein sequence ID" value="WOL14171.1"/>
    <property type="molecule type" value="Genomic_DNA"/>
</dbReference>
<dbReference type="PANTHER" id="PTHR47186">
    <property type="entry name" value="LEUCINE-RICH REPEAT-CONTAINING PROTEIN 57"/>
    <property type="match status" value="1"/>
</dbReference>
<protein>
    <submittedName>
        <fullName evidence="3">Disease resistance protein RGA3</fullName>
    </submittedName>
</protein>
<dbReference type="Gene3D" id="3.80.10.10">
    <property type="entry name" value="Ribonuclease Inhibitor"/>
    <property type="match status" value="2"/>
</dbReference>
<reference evidence="3 4" key="1">
    <citation type="submission" date="2023-10" db="EMBL/GenBank/DDBJ databases">
        <title>Chromosome-scale genome assembly provides insights into flower coloration mechanisms of Canna indica.</title>
        <authorList>
            <person name="Li C."/>
        </authorList>
    </citation>
    <scope>NUCLEOTIDE SEQUENCE [LARGE SCALE GENOMIC DNA]</scope>
    <source>
        <tissue evidence="3">Flower</tissue>
    </source>
</reference>
<dbReference type="Gene3D" id="3.40.50.300">
    <property type="entry name" value="P-loop containing nucleotide triphosphate hydrolases"/>
    <property type="match status" value="1"/>
</dbReference>
<keyword evidence="4" id="KW-1185">Reference proteome</keyword>
<dbReference type="InterPro" id="IPR056789">
    <property type="entry name" value="LRR_R13L1-DRL21"/>
</dbReference>
<dbReference type="Pfam" id="PF00931">
    <property type="entry name" value="NB-ARC"/>
    <property type="match status" value="1"/>
</dbReference>
<dbReference type="InterPro" id="IPR027417">
    <property type="entry name" value="P-loop_NTPase"/>
</dbReference>
<evidence type="ECO:0000313" key="3">
    <source>
        <dbReference type="EMBL" id="WOL14171.1"/>
    </source>
</evidence>
<name>A0AAQ3KXM2_9LILI</name>
<feature type="domain" description="NB-ARC" evidence="1">
    <location>
        <begin position="16"/>
        <end position="128"/>
    </location>
</feature>
<dbReference type="Pfam" id="PF13855">
    <property type="entry name" value="LRR_8"/>
    <property type="match status" value="1"/>
</dbReference>
<dbReference type="SUPFAM" id="SSF52058">
    <property type="entry name" value="L domain-like"/>
    <property type="match status" value="1"/>
</dbReference>
<gene>
    <name evidence="3" type="ORF">Cni_G22951</name>
</gene>